<sequence>MDAPPEAGEDVRPFLKVAAYLRDLGLSAPEIYAADETNGFLILEDFGIDLYDVVCAQKPHLETELYDAAVDVLIHIASSTPLEGAADYGSLMTDLALSCYRWYAEPVLGHDMSSECEAARTVLTPLIATLGHGRVTILRDYHAQNLLWLPDRTGPSRVGLLDFQDAMLGHPAYDVISLTTDARRDVPVEVQKRCLARFSDGLNLNPVDFNREAAMCSVQRNLRILMIFARMSLHFARPHYVDLIPRVWAHLQRDLDHPDLADLARLIRADLPEPTKETLQCLKEKCGTIPTLQ</sequence>
<gene>
    <name evidence="2" type="ORF">SAMN04488117_104259</name>
</gene>
<name>A0A1G7LDL4_9RHOB</name>
<accession>A0A1G7LDL4</accession>
<evidence type="ECO:0000259" key="1">
    <source>
        <dbReference type="Pfam" id="PF01636"/>
    </source>
</evidence>
<dbReference type="SUPFAM" id="SSF56112">
    <property type="entry name" value="Protein kinase-like (PK-like)"/>
    <property type="match status" value="1"/>
</dbReference>
<reference evidence="2 3" key="1">
    <citation type="submission" date="2016-10" db="EMBL/GenBank/DDBJ databases">
        <authorList>
            <person name="de Groot N.N."/>
        </authorList>
    </citation>
    <scope>NUCLEOTIDE SEQUENCE [LARGE SCALE GENOMIC DNA]</scope>
    <source>
        <strain evidence="2 3">DSM 27375</strain>
    </source>
</reference>
<dbReference type="Gene3D" id="3.30.200.20">
    <property type="entry name" value="Phosphorylase Kinase, domain 1"/>
    <property type="match status" value="1"/>
</dbReference>
<protein>
    <recommendedName>
        <fullName evidence="1">Aminoglycoside phosphotransferase domain-containing protein</fullName>
    </recommendedName>
</protein>
<dbReference type="Pfam" id="PF01636">
    <property type="entry name" value="APH"/>
    <property type="match status" value="1"/>
</dbReference>
<organism evidence="2 3">
    <name type="scientific">Celeribacter baekdonensis</name>
    <dbReference type="NCBI Taxonomy" id="875171"/>
    <lineage>
        <taxon>Bacteria</taxon>
        <taxon>Pseudomonadati</taxon>
        <taxon>Pseudomonadota</taxon>
        <taxon>Alphaproteobacteria</taxon>
        <taxon>Rhodobacterales</taxon>
        <taxon>Roseobacteraceae</taxon>
        <taxon>Celeribacter</taxon>
    </lineage>
</organism>
<evidence type="ECO:0000313" key="2">
    <source>
        <dbReference type="EMBL" id="SDF47578.1"/>
    </source>
</evidence>
<dbReference type="InterPro" id="IPR002575">
    <property type="entry name" value="Aminoglycoside_PTrfase"/>
</dbReference>
<evidence type="ECO:0000313" key="3">
    <source>
        <dbReference type="Proteomes" id="UP000182284"/>
    </source>
</evidence>
<dbReference type="InterPro" id="IPR011009">
    <property type="entry name" value="Kinase-like_dom_sf"/>
</dbReference>
<feature type="domain" description="Aminoglycoside phosphotransferase" evidence="1">
    <location>
        <begin position="2"/>
        <end position="196"/>
    </location>
</feature>
<dbReference type="EMBL" id="FNBL01000004">
    <property type="protein sequence ID" value="SDF47578.1"/>
    <property type="molecule type" value="Genomic_DNA"/>
</dbReference>
<proteinExistence type="predicted"/>
<dbReference type="Gene3D" id="3.90.1200.10">
    <property type="match status" value="1"/>
</dbReference>
<dbReference type="Proteomes" id="UP000182284">
    <property type="component" value="Unassembled WGS sequence"/>
</dbReference>
<dbReference type="AlphaFoldDB" id="A0A1G7LDL4"/>